<accession>A0A1W2H7R1</accession>
<evidence type="ECO:0000313" key="1">
    <source>
        <dbReference type="EMBL" id="SMD44804.1"/>
    </source>
</evidence>
<keyword evidence="2" id="KW-1185">Reference proteome</keyword>
<name>A0A1W2H7R1_9BACT</name>
<sequence length="152" mass="18109">MKLDKKVNEMKDDSDFLVEWAVWGDLQSKSDLELILLRGHILIDKVLFIALNRKRFQNCDTFSFHSKVKAIETTMFFDKEKHEFIYMPLHELNNLRNKLAHEIDFTFRNGEFEKWSIKILKNLDGTKYTKFTRRTKIINSFSFLAKAILDLS</sequence>
<dbReference type="AlphaFoldDB" id="A0A1W2H7R1"/>
<dbReference type="STRING" id="758820.SAMN00777080_3438"/>
<protein>
    <submittedName>
        <fullName evidence="1">Uncharacterized protein</fullName>
    </submittedName>
</protein>
<proteinExistence type="predicted"/>
<dbReference type="Proteomes" id="UP000192333">
    <property type="component" value="Chromosome I"/>
</dbReference>
<reference evidence="2" key="1">
    <citation type="submission" date="2017-04" db="EMBL/GenBank/DDBJ databases">
        <authorList>
            <person name="Varghese N."/>
            <person name="Submissions S."/>
        </authorList>
    </citation>
    <scope>NUCLEOTIDE SEQUENCE [LARGE SCALE GENOMIC DNA]</scope>
    <source>
        <strain evidence="2">DSM 16537</strain>
    </source>
</reference>
<dbReference type="EMBL" id="LT838813">
    <property type="protein sequence ID" value="SMD44804.1"/>
    <property type="molecule type" value="Genomic_DNA"/>
</dbReference>
<evidence type="ECO:0000313" key="2">
    <source>
        <dbReference type="Proteomes" id="UP000192333"/>
    </source>
</evidence>
<gene>
    <name evidence="1" type="ORF">SAMN00777080_3438</name>
</gene>
<organism evidence="1 2">
    <name type="scientific">Aquiflexum balticum DSM 16537</name>
    <dbReference type="NCBI Taxonomy" id="758820"/>
    <lineage>
        <taxon>Bacteria</taxon>
        <taxon>Pseudomonadati</taxon>
        <taxon>Bacteroidota</taxon>
        <taxon>Cytophagia</taxon>
        <taxon>Cytophagales</taxon>
        <taxon>Cyclobacteriaceae</taxon>
        <taxon>Aquiflexum</taxon>
    </lineage>
</organism>